<protein>
    <submittedName>
        <fullName evidence="1">Uncharacterized protein</fullName>
    </submittedName>
</protein>
<comment type="caution">
    <text evidence="1">The sequence shown here is derived from an EMBL/GenBank/DDBJ whole genome shotgun (WGS) entry which is preliminary data.</text>
</comment>
<accession>A0ABQ1W9A1</accession>
<keyword evidence="2" id="KW-1185">Reference proteome</keyword>
<reference evidence="2" key="1">
    <citation type="journal article" date="2019" name="Int. J. Syst. Evol. Microbiol.">
        <title>The Global Catalogue of Microorganisms (GCM) 10K type strain sequencing project: providing services to taxonomists for standard genome sequencing and annotation.</title>
        <authorList>
            <consortium name="The Broad Institute Genomics Platform"/>
            <consortium name="The Broad Institute Genome Sequencing Center for Infectious Disease"/>
            <person name="Wu L."/>
            <person name="Ma J."/>
        </authorList>
    </citation>
    <scope>NUCLEOTIDE SEQUENCE [LARGE SCALE GENOMIC DNA]</scope>
    <source>
        <strain evidence="2">CGMCC 1.12749</strain>
    </source>
</reference>
<gene>
    <name evidence="1" type="ORF">GCM10011323_22410</name>
</gene>
<sequence length="252" mass="28394">MNNDSTLIILEDISTWPQEILDYVSPNLARISQERELELAKNLQGKSWLSNIPDSIYVRAQKQLAIMLRSYAIKAYHCTRLISPEKALQKGLLPLSLKTLAKGLKNMSTLLASPEDSVEAELELIHFVKGEDFKNQQGLVWLYLTEAQTQQYDCQDLQEFYGGRSLRAALANKRYKYYPLLKRLGAPAVIACRVQIADATDSQVEALAKLMLDHMLDDANGYPARPLMGELSVNTAVPAAHIIEIQEQLQYT</sequence>
<dbReference type="RefSeq" id="WP_188501626.1">
    <property type="nucleotide sequence ID" value="NZ_BMFP01000004.1"/>
</dbReference>
<proteinExistence type="predicted"/>
<evidence type="ECO:0000313" key="2">
    <source>
        <dbReference type="Proteomes" id="UP000634043"/>
    </source>
</evidence>
<dbReference type="Proteomes" id="UP000634043">
    <property type="component" value="Unassembled WGS sequence"/>
</dbReference>
<evidence type="ECO:0000313" key="1">
    <source>
        <dbReference type="EMBL" id="GGG17669.1"/>
    </source>
</evidence>
<dbReference type="EMBL" id="BMFP01000004">
    <property type="protein sequence ID" value="GGG17669.1"/>
    <property type="molecule type" value="Genomic_DNA"/>
</dbReference>
<name>A0ABQ1W9A1_9BACT</name>
<organism evidence="1 2">
    <name type="scientific">Pontibacter amylolyticus</name>
    <dbReference type="NCBI Taxonomy" id="1424080"/>
    <lineage>
        <taxon>Bacteria</taxon>
        <taxon>Pseudomonadati</taxon>
        <taxon>Bacteroidota</taxon>
        <taxon>Cytophagia</taxon>
        <taxon>Cytophagales</taxon>
        <taxon>Hymenobacteraceae</taxon>
        <taxon>Pontibacter</taxon>
    </lineage>
</organism>